<evidence type="ECO:0000313" key="1">
    <source>
        <dbReference type="EMBL" id="CAG7821081.1"/>
    </source>
</evidence>
<accession>A0A8J2PAJ0</accession>
<sequence length="45" mass="5104">RKTGRDGEFEGEMKSQEEMGWLEIVEDLLGNGSDGMERERNETAS</sequence>
<dbReference type="EMBL" id="CAJVCH010499476">
    <property type="protein sequence ID" value="CAG7821081.1"/>
    <property type="molecule type" value="Genomic_DNA"/>
</dbReference>
<feature type="non-terminal residue" evidence="1">
    <location>
        <position position="1"/>
    </location>
</feature>
<comment type="caution">
    <text evidence="1">The sequence shown here is derived from an EMBL/GenBank/DDBJ whole genome shotgun (WGS) entry which is preliminary data.</text>
</comment>
<proteinExistence type="predicted"/>
<dbReference type="Proteomes" id="UP000708208">
    <property type="component" value="Unassembled WGS sequence"/>
</dbReference>
<organism evidence="1 2">
    <name type="scientific">Allacma fusca</name>
    <dbReference type="NCBI Taxonomy" id="39272"/>
    <lineage>
        <taxon>Eukaryota</taxon>
        <taxon>Metazoa</taxon>
        <taxon>Ecdysozoa</taxon>
        <taxon>Arthropoda</taxon>
        <taxon>Hexapoda</taxon>
        <taxon>Collembola</taxon>
        <taxon>Symphypleona</taxon>
        <taxon>Sminthuridae</taxon>
        <taxon>Allacma</taxon>
    </lineage>
</organism>
<dbReference type="AlphaFoldDB" id="A0A8J2PAJ0"/>
<gene>
    <name evidence="1" type="ORF">AFUS01_LOCUS31439</name>
</gene>
<protein>
    <submittedName>
        <fullName evidence="1">Uncharacterized protein</fullName>
    </submittedName>
</protein>
<keyword evidence="2" id="KW-1185">Reference proteome</keyword>
<evidence type="ECO:0000313" key="2">
    <source>
        <dbReference type="Proteomes" id="UP000708208"/>
    </source>
</evidence>
<name>A0A8J2PAJ0_9HEXA</name>
<reference evidence="1" key="1">
    <citation type="submission" date="2021-06" db="EMBL/GenBank/DDBJ databases">
        <authorList>
            <person name="Hodson N. C."/>
            <person name="Mongue J. A."/>
            <person name="Jaron S. K."/>
        </authorList>
    </citation>
    <scope>NUCLEOTIDE SEQUENCE</scope>
</reference>